<sequence>MGISETTEENVTFTKEILSLLSKLNLEPQSLPSDIKEGLQKVALILRFEKLSDLDDCALRIVCEEKKIQEKNKQRQEKWMASKYDSLFRTHAKLSKMVNQMQQNVNSLERSVEDSQKEQEDNYCNQVLWSTKLKEYKQTVEKLEAELTTMQIDDLYPQKILNKYDRYIELRGELAEVNQCLSQYGDLPPNLLQAKALLEVKQKEYETLEKTFLEKTSYS</sequence>
<evidence type="ECO:0008006" key="4">
    <source>
        <dbReference type="Google" id="ProtNLM"/>
    </source>
</evidence>
<dbReference type="Pfam" id="PF25762">
    <property type="entry name" value="HAUS1"/>
    <property type="match status" value="1"/>
</dbReference>
<gene>
    <name evidence="2" type="ORF">WN55_02066</name>
</gene>
<organism evidence="2 3">
    <name type="scientific">Dufourea novaeangliae</name>
    <name type="common">Sweat bee</name>
    <dbReference type="NCBI Taxonomy" id="178035"/>
    <lineage>
        <taxon>Eukaryota</taxon>
        <taxon>Metazoa</taxon>
        <taxon>Ecdysozoa</taxon>
        <taxon>Arthropoda</taxon>
        <taxon>Hexapoda</taxon>
        <taxon>Insecta</taxon>
        <taxon>Pterygota</taxon>
        <taxon>Neoptera</taxon>
        <taxon>Endopterygota</taxon>
        <taxon>Hymenoptera</taxon>
        <taxon>Apocrita</taxon>
        <taxon>Aculeata</taxon>
        <taxon>Apoidea</taxon>
        <taxon>Anthophila</taxon>
        <taxon>Halictidae</taxon>
        <taxon>Rophitinae</taxon>
        <taxon>Dufourea</taxon>
    </lineage>
</organism>
<evidence type="ECO:0000313" key="3">
    <source>
        <dbReference type="Proteomes" id="UP000076502"/>
    </source>
</evidence>
<keyword evidence="3" id="KW-1185">Reference proteome</keyword>
<evidence type="ECO:0000313" key="2">
    <source>
        <dbReference type="EMBL" id="KZC04177.1"/>
    </source>
</evidence>
<evidence type="ECO:0000256" key="1">
    <source>
        <dbReference type="SAM" id="Coils"/>
    </source>
</evidence>
<keyword evidence="1" id="KW-0175">Coiled coil</keyword>
<dbReference type="OrthoDB" id="8185744at2759"/>
<reference evidence="2 3" key="1">
    <citation type="submission" date="2015-07" db="EMBL/GenBank/DDBJ databases">
        <title>The genome of Dufourea novaeangliae.</title>
        <authorList>
            <person name="Pan H."/>
            <person name="Kapheim K."/>
        </authorList>
    </citation>
    <scope>NUCLEOTIDE SEQUENCE [LARGE SCALE GENOMIC DNA]</scope>
    <source>
        <strain evidence="2">0120121106</strain>
        <tissue evidence="2">Whole body</tissue>
    </source>
</reference>
<dbReference type="AlphaFoldDB" id="A0A154NX28"/>
<name>A0A154NX28_DUFNO</name>
<dbReference type="InterPro" id="IPR026243">
    <property type="entry name" value="HAUS1"/>
</dbReference>
<protein>
    <recommendedName>
        <fullName evidence="4">HAUS augmin-like complex subunit 1</fullName>
    </recommendedName>
</protein>
<accession>A0A154NX28</accession>
<feature type="coiled-coil region" evidence="1">
    <location>
        <begin position="91"/>
        <end position="153"/>
    </location>
</feature>
<dbReference type="Proteomes" id="UP000076502">
    <property type="component" value="Unassembled WGS sequence"/>
</dbReference>
<proteinExistence type="predicted"/>
<dbReference type="EMBL" id="KQ434777">
    <property type="protein sequence ID" value="KZC04177.1"/>
    <property type="molecule type" value="Genomic_DNA"/>
</dbReference>